<comment type="caution">
    <text evidence="1">The sequence shown here is derived from an EMBL/GenBank/DDBJ whole genome shotgun (WGS) entry which is preliminary data.</text>
</comment>
<evidence type="ECO:0000313" key="1">
    <source>
        <dbReference type="EMBL" id="MCH4824554.1"/>
    </source>
</evidence>
<dbReference type="AlphaFoldDB" id="A0A9X1V5E0"/>
<accession>A0A9X1V5E0</accession>
<protein>
    <submittedName>
        <fullName evidence="1">Uncharacterized protein</fullName>
    </submittedName>
</protein>
<proteinExistence type="predicted"/>
<evidence type="ECO:0000313" key="2">
    <source>
        <dbReference type="Proteomes" id="UP001139226"/>
    </source>
</evidence>
<name>A0A9X1V5E0_9FLAO</name>
<reference evidence="1" key="1">
    <citation type="submission" date="2022-03" db="EMBL/GenBank/DDBJ databases">
        <title>Gramella crocea sp. nov., isolated from activated sludge of a seafood processing plant.</title>
        <authorList>
            <person name="Zhang X."/>
        </authorList>
    </citation>
    <scope>NUCLEOTIDE SEQUENCE</scope>
    <source>
        <strain evidence="1">YJ019</strain>
    </source>
</reference>
<keyword evidence="2" id="KW-1185">Reference proteome</keyword>
<dbReference type="RefSeq" id="WP_240714722.1">
    <property type="nucleotide sequence ID" value="NZ_JAKVTV010000007.1"/>
</dbReference>
<gene>
    <name evidence="1" type="ORF">ML462_15380</name>
</gene>
<dbReference type="Proteomes" id="UP001139226">
    <property type="component" value="Unassembled WGS sequence"/>
</dbReference>
<dbReference type="EMBL" id="JAKVTV010000007">
    <property type="protein sequence ID" value="MCH4824554.1"/>
    <property type="molecule type" value="Genomic_DNA"/>
</dbReference>
<sequence>MDAKTIISRLKNTSYKHSEAVTIKKELRQLPSWERTSVLNKLREEKTRSDNSDVIDVINDIINDFSPEK</sequence>
<organism evidence="1 2">
    <name type="scientific">Christiangramia lutea</name>
    <dbReference type="NCBI Taxonomy" id="1607951"/>
    <lineage>
        <taxon>Bacteria</taxon>
        <taxon>Pseudomonadati</taxon>
        <taxon>Bacteroidota</taxon>
        <taxon>Flavobacteriia</taxon>
        <taxon>Flavobacteriales</taxon>
        <taxon>Flavobacteriaceae</taxon>
        <taxon>Christiangramia</taxon>
    </lineage>
</organism>